<keyword evidence="3" id="KW-1185">Reference proteome</keyword>
<dbReference type="SUPFAM" id="SSF52540">
    <property type="entry name" value="P-loop containing nucleoside triphosphate hydrolases"/>
    <property type="match status" value="1"/>
</dbReference>
<dbReference type="RefSeq" id="WP_344838076.1">
    <property type="nucleotide sequence ID" value="NZ_BAAAUV010000034.1"/>
</dbReference>
<name>A0ABP6QM25_9ACTN</name>
<dbReference type="Pfam" id="PF13481">
    <property type="entry name" value="AAA_25"/>
    <property type="match status" value="1"/>
</dbReference>
<feature type="region of interest" description="Disordered" evidence="1">
    <location>
        <begin position="422"/>
        <end position="457"/>
    </location>
</feature>
<dbReference type="InterPro" id="IPR027417">
    <property type="entry name" value="P-loop_NTPase"/>
</dbReference>
<dbReference type="EMBL" id="BAAAUV010000034">
    <property type="protein sequence ID" value="GAA3238231.1"/>
    <property type="molecule type" value="Genomic_DNA"/>
</dbReference>
<organism evidence="2 3">
    <name type="scientific">Actinocorallia longicatena</name>
    <dbReference type="NCBI Taxonomy" id="111803"/>
    <lineage>
        <taxon>Bacteria</taxon>
        <taxon>Bacillati</taxon>
        <taxon>Actinomycetota</taxon>
        <taxon>Actinomycetes</taxon>
        <taxon>Streptosporangiales</taxon>
        <taxon>Thermomonosporaceae</taxon>
        <taxon>Actinocorallia</taxon>
    </lineage>
</organism>
<evidence type="ECO:0000256" key="1">
    <source>
        <dbReference type="SAM" id="MobiDB-lite"/>
    </source>
</evidence>
<protein>
    <recommendedName>
        <fullName evidence="4">AAA domain-containing protein</fullName>
    </recommendedName>
</protein>
<dbReference type="Gene3D" id="3.40.50.300">
    <property type="entry name" value="P-loop containing nucleotide triphosphate hydrolases"/>
    <property type="match status" value="1"/>
</dbReference>
<dbReference type="Proteomes" id="UP001501237">
    <property type="component" value="Unassembled WGS sequence"/>
</dbReference>
<reference evidence="3" key="1">
    <citation type="journal article" date="2019" name="Int. J. Syst. Evol. Microbiol.">
        <title>The Global Catalogue of Microorganisms (GCM) 10K type strain sequencing project: providing services to taxonomists for standard genome sequencing and annotation.</title>
        <authorList>
            <consortium name="The Broad Institute Genomics Platform"/>
            <consortium name="The Broad Institute Genome Sequencing Center for Infectious Disease"/>
            <person name="Wu L."/>
            <person name="Ma J."/>
        </authorList>
    </citation>
    <scope>NUCLEOTIDE SEQUENCE [LARGE SCALE GENOMIC DNA]</scope>
    <source>
        <strain evidence="3">JCM 9377</strain>
    </source>
</reference>
<sequence length="457" mass="48305">MSRKTSRTKLASFTTAGCGICNPQGWIEDADGKPIERCPVCHPSFAPTIDSPARLLPFPALAADPAMVNEPQPPNGRKVKLTRASEIRMRPARWLWESRVPIGSLTVIPGREGIGKSLLLCWMAAQITRGALPGFHQGTPRPVIYAASEDSWAHTIAPRLYAAGADLDLVYRAEVEHAGNTGHLSLPRDCDGLAEQIRDMGVALLAADPLLSLIASGIDTHKDRELRTALEPLVQLADSTDCAVIGLAHFNKSSSTDALNLITGSRAFSAVSRAVVAVAQDPQDDEGACVLSQAKNNLGRADLPSLRFVVRTAEVPTEEGPASVGVLEFTGESDRSVADILAENGRTPAEPGQTDETADWIIGYLTAHSGQAAYAEIAAAAKTSGIAERTLKRARQRAGVTSVRTGFPAITVWRLPASADQTAAVGPFQPQDPEVSGTGPTGPTGPAGTPDLTREEN</sequence>
<accession>A0ABP6QM25</accession>
<proteinExistence type="predicted"/>
<comment type="caution">
    <text evidence="2">The sequence shown here is derived from an EMBL/GenBank/DDBJ whole genome shotgun (WGS) entry which is preliminary data.</text>
</comment>
<evidence type="ECO:0000313" key="2">
    <source>
        <dbReference type="EMBL" id="GAA3238231.1"/>
    </source>
</evidence>
<evidence type="ECO:0000313" key="3">
    <source>
        <dbReference type="Proteomes" id="UP001501237"/>
    </source>
</evidence>
<evidence type="ECO:0008006" key="4">
    <source>
        <dbReference type="Google" id="ProtNLM"/>
    </source>
</evidence>
<gene>
    <name evidence="2" type="ORF">GCM10010468_73680</name>
</gene>